<dbReference type="Gene3D" id="3.40.630.30">
    <property type="match status" value="2"/>
</dbReference>
<evidence type="ECO:0000259" key="4">
    <source>
        <dbReference type="PROSITE" id="PS51186"/>
    </source>
</evidence>
<protein>
    <submittedName>
        <fullName evidence="5">GNAT family N-acetyltransferase</fullName>
    </submittedName>
</protein>
<dbReference type="PROSITE" id="PS51186">
    <property type="entry name" value="GNAT"/>
    <property type="match status" value="2"/>
</dbReference>
<accession>A0A8I0JZP4</accession>
<keyword evidence="1 5" id="KW-0808">Transferase</keyword>
<evidence type="ECO:0000313" key="5">
    <source>
        <dbReference type="EMBL" id="MBC9226207.1"/>
    </source>
</evidence>
<evidence type="ECO:0000256" key="3">
    <source>
        <dbReference type="ARBA" id="ARBA00038502"/>
    </source>
</evidence>
<name>A0A8I0JZP4_9ACTN</name>
<organism evidence="5 6">
    <name type="scientific">Aeromicrobium senzhongii</name>
    <dbReference type="NCBI Taxonomy" id="2663859"/>
    <lineage>
        <taxon>Bacteria</taxon>
        <taxon>Bacillati</taxon>
        <taxon>Actinomycetota</taxon>
        <taxon>Actinomycetes</taxon>
        <taxon>Propionibacteriales</taxon>
        <taxon>Nocardioidaceae</taxon>
        <taxon>Aeromicrobium</taxon>
    </lineage>
</organism>
<feature type="domain" description="N-acetyltransferase" evidence="4">
    <location>
        <begin position="198"/>
        <end position="366"/>
    </location>
</feature>
<dbReference type="InterPro" id="IPR016181">
    <property type="entry name" value="Acyl_CoA_acyltransferase"/>
</dbReference>
<comment type="caution">
    <text evidence="5">The sequence shown here is derived from an EMBL/GenBank/DDBJ whole genome shotgun (WGS) entry which is preliminary data.</text>
</comment>
<dbReference type="AlphaFoldDB" id="A0A8I0JZP4"/>
<dbReference type="SUPFAM" id="SSF55729">
    <property type="entry name" value="Acyl-CoA N-acyltransferases (Nat)"/>
    <property type="match status" value="2"/>
</dbReference>
<dbReference type="InterPro" id="IPR000182">
    <property type="entry name" value="GNAT_dom"/>
</dbReference>
<dbReference type="CDD" id="cd04301">
    <property type="entry name" value="NAT_SF"/>
    <property type="match status" value="1"/>
</dbReference>
<keyword evidence="2" id="KW-0012">Acyltransferase</keyword>
<dbReference type="InterPro" id="IPR051531">
    <property type="entry name" value="N-acetyltransferase"/>
</dbReference>
<comment type="similarity">
    <text evidence="3">Belongs to the acetyltransferase family. RimJ subfamily.</text>
</comment>
<dbReference type="PANTHER" id="PTHR43792:SF8">
    <property type="entry name" value="[RIBOSOMAL PROTEIN US5]-ALANINE N-ACETYLTRANSFERASE"/>
    <property type="match status" value="1"/>
</dbReference>
<feature type="domain" description="N-acetyltransferase" evidence="4">
    <location>
        <begin position="18"/>
        <end position="175"/>
    </location>
</feature>
<dbReference type="Pfam" id="PF13302">
    <property type="entry name" value="Acetyltransf_3"/>
    <property type="match status" value="2"/>
</dbReference>
<gene>
    <name evidence="5" type="ORF">IBG24_07765</name>
</gene>
<dbReference type="EMBL" id="JACTVM010000002">
    <property type="protein sequence ID" value="MBC9226207.1"/>
    <property type="molecule type" value="Genomic_DNA"/>
</dbReference>
<dbReference type="GO" id="GO:0016747">
    <property type="term" value="F:acyltransferase activity, transferring groups other than amino-acyl groups"/>
    <property type="evidence" value="ECO:0007669"/>
    <property type="project" value="InterPro"/>
</dbReference>
<reference evidence="5" key="1">
    <citation type="submission" date="2020-09" db="EMBL/GenBank/DDBJ databases">
        <title>Novel species in genus Aeromicrobium.</title>
        <authorList>
            <person name="Zhang G."/>
        </authorList>
    </citation>
    <scope>NUCLEOTIDE SEQUENCE</scope>
    <source>
        <strain evidence="5">Zg-636</strain>
    </source>
</reference>
<sequence length="366" mass="40337">MSVGAWPLNVPVLTDGVVTLRAHTPADLDRMNEMANDPDMARWTAVPVPNPRSATEKYAMELVPHGWDSGTSLCWAIEHEGRYVGNVDIRGKGALADIGYALHPDARGRSLAVDAARLAIDHAFVEAGKETIVWRAHVGNLASLRVAHTLGFRLHGTQPDALLERGRILDAWTGSLRFGDAPVPRTTWRESTLTTERLTLRPLATTDVPRIVEACADPSTRHFLSSMPEPYRESDALWYVHDSWWQAAVGHHETWAVADTDDRLLGTIRLLALDDPTGGLGEIGYWTHPDSRGQGIMTEAARAVVDYAFDPDGLDRRRLSLVAAEGNTPSRRIADALGFTQYGTEHGTARLADGTLTDHHLYERLR</sequence>
<evidence type="ECO:0000256" key="1">
    <source>
        <dbReference type="ARBA" id="ARBA00022679"/>
    </source>
</evidence>
<dbReference type="Proteomes" id="UP000620591">
    <property type="component" value="Unassembled WGS sequence"/>
</dbReference>
<evidence type="ECO:0000313" key="6">
    <source>
        <dbReference type="Proteomes" id="UP000620591"/>
    </source>
</evidence>
<proteinExistence type="inferred from homology"/>
<evidence type="ECO:0000256" key="2">
    <source>
        <dbReference type="ARBA" id="ARBA00023315"/>
    </source>
</evidence>
<dbReference type="PANTHER" id="PTHR43792">
    <property type="entry name" value="GNAT FAMILY, PUTATIVE (AFU_ORTHOLOGUE AFUA_3G00765)-RELATED-RELATED"/>
    <property type="match status" value="1"/>
</dbReference>
<dbReference type="RefSeq" id="WP_187769163.1">
    <property type="nucleotide sequence ID" value="NZ_JACTVM010000002.1"/>
</dbReference>